<dbReference type="InterPro" id="IPR036397">
    <property type="entry name" value="RNaseH_sf"/>
</dbReference>
<dbReference type="EMBL" id="BMAU01021435">
    <property type="protein sequence ID" value="GFY36047.1"/>
    <property type="molecule type" value="Genomic_DNA"/>
</dbReference>
<reference evidence="1" key="1">
    <citation type="submission" date="2020-08" db="EMBL/GenBank/DDBJ databases">
        <title>Multicomponent nature underlies the extraordinary mechanical properties of spider dragline silk.</title>
        <authorList>
            <person name="Kono N."/>
            <person name="Nakamura H."/>
            <person name="Mori M."/>
            <person name="Yoshida Y."/>
            <person name="Ohtoshi R."/>
            <person name="Malay A.D."/>
            <person name="Moran D.A.P."/>
            <person name="Tomita M."/>
            <person name="Numata K."/>
            <person name="Arakawa K."/>
        </authorList>
    </citation>
    <scope>NUCLEOTIDE SEQUENCE</scope>
</reference>
<evidence type="ECO:0000313" key="1">
    <source>
        <dbReference type="EMBL" id="GFY36047.1"/>
    </source>
</evidence>
<dbReference type="GO" id="GO:0003676">
    <property type="term" value="F:nucleic acid binding"/>
    <property type="evidence" value="ECO:0007669"/>
    <property type="project" value="InterPro"/>
</dbReference>
<name>A0A8X7BMR8_TRICX</name>
<protein>
    <submittedName>
        <fullName evidence="1">Transposable element Tc1 transposase</fullName>
    </submittedName>
</protein>
<evidence type="ECO:0000313" key="2">
    <source>
        <dbReference type="Proteomes" id="UP000887159"/>
    </source>
</evidence>
<accession>A0A8X7BMR8</accession>
<dbReference type="Proteomes" id="UP000887159">
    <property type="component" value="Unassembled WGS sequence"/>
</dbReference>
<dbReference type="AlphaFoldDB" id="A0A8X7BMR8"/>
<keyword evidence="2" id="KW-1185">Reference proteome</keyword>
<proteinExistence type="predicted"/>
<comment type="caution">
    <text evidence="1">The sequence shown here is derived from an EMBL/GenBank/DDBJ whole genome shotgun (WGS) entry which is preliminary data.</text>
</comment>
<dbReference type="Gene3D" id="3.30.420.10">
    <property type="entry name" value="Ribonuclease H-like superfamily/Ribonuclease H"/>
    <property type="match status" value="1"/>
</dbReference>
<sequence length="148" mass="16782">MAWGVISYHGRSNLKLIEGNLNSNTYIREVLQPEVVLFLQGIPGDIFQHYNARPRVAKTVRDFCSAQRMQLLPLLAYSPDMSPIEYVWDLVGRRLTPDPRPAASKDELLLRVQAIWNSLLQEDIQNLLDSMSRHIAALIAASGGYTKY</sequence>
<gene>
    <name evidence="1" type="primary">X975_08537</name>
    <name evidence="1" type="ORF">TNCV_4844191</name>
</gene>
<organism evidence="1 2">
    <name type="scientific">Trichonephila clavipes</name>
    <name type="common">Golden silk orbweaver</name>
    <name type="synonym">Nephila clavipes</name>
    <dbReference type="NCBI Taxonomy" id="2585209"/>
    <lineage>
        <taxon>Eukaryota</taxon>
        <taxon>Metazoa</taxon>
        <taxon>Ecdysozoa</taxon>
        <taxon>Arthropoda</taxon>
        <taxon>Chelicerata</taxon>
        <taxon>Arachnida</taxon>
        <taxon>Araneae</taxon>
        <taxon>Araneomorphae</taxon>
        <taxon>Entelegynae</taxon>
        <taxon>Araneoidea</taxon>
        <taxon>Nephilidae</taxon>
        <taxon>Trichonephila</taxon>
    </lineage>
</organism>